<keyword evidence="2" id="KW-1185">Reference proteome</keyword>
<evidence type="ECO:0000313" key="2">
    <source>
        <dbReference type="Proteomes" id="UP001357485"/>
    </source>
</evidence>
<dbReference type="Proteomes" id="UP001357485">
    <property type="component" value="Unassembled WGS sequence"/>
</dbReference>
<feature type="non-terminal residue" evidence="1">
    <location>
        <position position="154"/>
    </location>
</feature>
<accession>A0ABR0JWW6</accession>
<dbReference type="EMBL" id="JAVRRA010026866">
    <property type="protein sequence ID" value="KAK5074608.1"/>
    <property type="molecule type" value="Genomic_DNA"/>
</dbReference>
<organism evidence="1 2">
    <name type="scientific">Cryomyces antarcticus</name>
    <dbReference type="NCBI Taxonomy" id="329879"/>
    <lineage>
        <taxon>Eukaryota</taxon>
        <taxon>Fungi</taxon>
        <taxon>Dikarya</taxon>
        <taxon>Ascomycota</taxon>
        <taxon>Pezizomycotina</taxon>
        <taxon>Dothideomycetes</taxon>
        <taxon>Dothideomycetes incertae sedis</taxon>
        <taxon>Cryomyces</taxon>
    </lineage>
</organism>
<proteinExistence type="predicted"/>
<evidence type="ECO:0000313" key="1">
    <source>
        <dbReference type="EMBL" id="KAK5074608.1"/>
    </source>
</evidence>
<reference evidence="1 2" key="1">
    <citation type="submission" date="2023-08" db="EMBL/GenBank/DDBJ databases">
        <title>Black Yeasts Isolated from many extreme environments.</title>
        <authorList>
            <person name="Coleine C."/>
            <person name="Stajich J.E."/>
            <person name="Selbmann L."/>
        </authorList>
    </citation>
    <scope>NUCLEOTIDE SEQUENCE [LARGE SCALE GENOMIC DNA]</scope>
    <source>
        <strain evidence="1 2">CCFEE 536</strain>
    </source>
</reference>
<sequence>MVEVVNSVVDTEEVVAEPIIVERLPIGVVATRIEELERDVVTGDPTVVLVVAAEEELDLAVAVKTDDTEMVEVEKVGTELVETTAETETVEVVTLETELVETTTELVGAELVETRAELVVSAETEDEKLPLEALVEVLATGTVLDALLQSKPML</sequence>
<gene>
    <name evidence="1" type="ORF">LTR16_008981</name>
</gene>
<name>A0ABR0JWW6_9PEZI</name>
<comment type="caution">
    <text evidence="1">The sequence shown here is derived from an EMBL/GenBank/DDBJ whole genome shotgun (WGS) entry which is preliminary data.</text>
</comment>
<protein>
    <submittedName>
        <fullName evidence="1">Uncharacterized protein</fullName>
    </submittedName>
</protein>